<evidence type="ECO:0000313" key="4">
    <source>
        <dbReference type="Proteomes" id="UP001269144"/>
    </source>
</evidence>
<keyword evidence="2" id="KW-1133">Transmembrane helix</keyword>
<keyword evidence="2" id="KW-0812">Transmembrane</keyword>
<feature type="transmembrane region" description="Helical" evidence="2">
    <location>
        <begin position="23"/>
        <end position="45"/>
    </location>
</feature>
<accession>A0ABU2HY73</accession>
<name>A0ABU2HY73_9RHOB</name>
<dbReference type="Proteomes" id="UP001269144">
    <property type="component" value="Unassembled WGS sequence"/>
</dbReference>
<feature type="region of interest" description="Disordered" evidence="1">
    <location>
        <begin position="76"/>
        <end position="98"/>
    </location>
</feature>
<reference evidence="4" key="1">
    <citation type="submission" date="2023-07" db="EMBL/GenBank/DDBJ databases">
        <title>Paracoccus sp. MBLB3053 whole genome sequence.</title>
        <authorList>
            <person name="Hwang C.Y."/>
            <person name="Cho E.-S."/>
            <person name="Seo M.-J."/>
        </authorList>
    </citation>
    <scope>NUCLEOTIDE SEQUENCE [LARGE SCALE GENOMIC DNA]</scope>
    <source>
        <strain evidence="4">MBLB3053</strain>
    </source>
</reference>
<evidence type="ECO:0000256" key="1">
    <source>
        <dbReference type="SAM" id="MobiDB-lite"/>
    </source>
</evidence>
<organism evidence="3 4">
    <name type="scientific">Paracoccus aurantius</name>
    <dbReference type="NCBI Taxonomy" id="3073814"/>
    <lineage>
        <taxon>Bacteria</taxon>
        <taxon>Pseudomonadati</taxon>
        <taxon>Pseudomonadota</taxon>
        <taxon>Alphaproteobacteria</taxon>
        <taxon>Rhodobacterales</taxon>
        <taxon>Paracoccaceae</taxon>
        <taxon>Paracoccus</taxon>
    </lineage>
</organism>
<keyword evidence="4" id="KW-1185">Reference proteome</keyword>
<gene>
    <name evidence="3" type="ORF">RGQ15_20875</name>
</gene>
<dbReference type="RefSeq" id="WP_311162794.1">
    <property type="nucleotide sequence ID" value="NZ_JAVQLW010000005.1"/>
</dbReference>
<keyword evidence="2" id="KW-0472">Membrane</keyword>
<proteinExistence type="predicted"/>
<protein>
    <recommendedName>
        <fullName evidence="5">DUF2946 domain-containing protein</fullName>
    </recommendedName>
</protein>
<comment type="caution">
    <text evidence="3">The sequence shown here is derived from an EMBL/GenBank/DDBJ whole genome shotgun (WGS) entry which is preliminary data.</text>
</comment>
<dbReference type="EMBL" id="JAVQLW010000005">
    <property type="protein sequence ID" value="MDS9470008.1"/>
    <property type="molecule type" value="Genomic_DNA"/>
</dbReference>
<evidence type="ECO:0000313" key="3">
    <source>
        <dbReference type="EMBL" id="MDS9470008.1"/>
    </source>
</evidence>
<evidence type="ECO:0008006" key="5">
    <source>
        <dbReference type="Google" id="ProtNLM"/>
    </source>
</evidence>
<evidence type="ECO:0000256" key="2">
    <source>
        <dbReference type="SAM" id="Phobius"/>
    </source>
</evidence>
<sequence>MIGPGLAIKVSGHAPALPAFRRAVGFLLVVPFLMLSLIAQGTMVTSGPTPQSFMMVLCGAHEPVAMVIDDQGNVIPAAEQDQDGGPVPKKSKSPCDWSSHAQPLLVGVGTMPVERADAGSLDLAPLPEQRLLRAEILTPSARGPPTA</sequence>